<keyword evidence="6" id="KW-1185">Reference proteome</keyword>
<comment type="similarity">
    <text evidence="3">Belongs to the Nudix hydrolase family.</text>
</comment>
<dbReference type="InterPro" id="IPR000086">
    <property type="entry name" value="NUDIX_hydrolase_dom"/>
</dbReference>
<organism evidence="5 6">
    <name type="scientific">Bacillus oleivorans</name>
    <dbReference type="NCBI Taxonomy" id="1448271"/>
    <lineage>
        <taxon>Bacteria</taxon>
        <taxon>Bacillati</taxon>
        <taxon>Bacillota</taxon>
        <taxon>Bacilli</taxon>
        <taxon>Bacillales</taxon>
        <taxon>Bacillaceae</taxon>
        <taxon>Bacillus</taxon>
    </lineage>
</organism>
<gene>
    <name evidence="5" type="ORF">SAMN05877753_110141</name>
</gene>
<dbReference type="PRINTS" id="PR00502">
    <property type="entry name" value="NUDIXFAMILY"/>
</dbReference>
<dbReference type="SUPFAM" id="SSF55811">
    <property type="entry name" value="Nudix"/>
    <property type="match status" value="1"/>
</dbReference>
<proteinExistence type="inferred from homology"/>
<evidence type="ECO:0000256" key="3">
    <source>
        <dbReference type="RuleBase" id="RU003476"/>
    </source>
</evidence>
<dbReference type="EMBL" id="OAOP01000010">
    <property type="protein sequence ID" value="SNX74893.1"/>
    <property type="molecule type" value="Genomic_DNA"/>
</dbReference>
<reference evidence="5 6" key="1">
    <citation type="submission" date="2017-08" db="EMBL/GenBank/DDBJ databases">
        <authorList>
            <person name="de Groot N.N."/>
        </authorList>
    </citation>
    <scope>NUCLEOTIDE SEQUENCE [LARGE SCALE GENOMIC DNA]</scope>
    <source>
        <strain evidence="5 6">JC228</strain>
    </source>
</reference>
<dbReference type="OrthoDB" id="9787476at2"/>
<dbReference type="RefSeq" id="WP_097160181.1">
    <property type="nucleotide sequence ID" value="NZ_JBEPMQ010000011.1"/>
</dbReference>
<dbReference type="Pfam" id="PF00293">
    <property type="entry name" value="NUDIX"/>
    <property type="match status" value="1"/>
</dbReference>
<evidence type="ECO:0000313" key="5">
    <source>
        <dbReference type="EMBL" id="SNX74893.1"/>
    </source>
</evidence>
<dbReference type="InterPro" id="IPR015797">
    <property type="entry name" value="NUDIX_hydrolase-like_dom_sf"/>
</dbReference>
<dbReference type="CDD" id="cd04677">
    <property type="entry name" value="NUDIX_Hydrolase"/>
    <property type="match status" value="1"/>
</dbReference>
<dbReference type="GO" id="GO:0016787">
    <property type="term" value="F:hydrolase activity"/>
    <property type="evidence" value="ECO:0007669"/>
    <property type="project" value="UniProtKB-KW"/>
</dbReference>
<evidence type="ECO:0000256" key="2">
    <source>
        <dbReference type="ARBA" id="ARBA00022801"/>
    </source>
</evidence>
<accession>A0A285D6W2</accession>
<dbReference type="PANTHER" id="PTHR43046:SF2">
    <property type="entry name" value="8-OXO-DGTP DIPHOSPHATASE-RELATED"/>
    <property type="match status" value="1"/>
</dbReference>
<dbReference type="Gene3D" id="3.90.79.10">
    <property type="entry name" value="Nucleoside Triphosphate Pyrophosphohydrolase"/>
    <property type="match status" value="1"/>
</dbReference>
<dbReference type="Proteomes" id="UP000219546">
    <property type="component" value="Unassembled WGS sequence"/>
</dbReference>
<comment type="cofactor">
    <cofactor evidence="1">
        <name>Mg(2+)</name>
        <dbReference type="ChEBI" id="CHEBI:18420"/>
    </cofactor>
</comment>
<dbReference type="PROSITE" id="PS51462">
    <property type="entry name" value="NUDIX"/>
    <property type="match status" value="1"/>
</dbReference>
<evidence type="ECO:0000259" key="4">
    <source>
        <dbReference type="PROSITE" id="PS51462"/>
    </source>
</evidence>
<sequence>MGYIKNLRKLVGSRPLIMAGANVLLFDEMNRLLLQLRKDNHCWGLTGGGLEPGETLEQVAIRELYEETGLRVRKLKLFDIFSGHDFYYQYPHGDEVYNVIASYICTDYEGTLKAEASEVLDLQFYDLNDLPTQISPPDLPIIRAFISQYRII</sequence>
<dbReference type="AlphaFoldDB" id="A0A285D6W2"/>
<name>A0A285D6W2_9BACI</name>
<dbReference type="InterPro" id="IPR020084">
    <property type="entry name" value="NUDIX_hydrolase_CS"/>
</dbReference>
<protein>
    <submittedName>
        <fullName evidence="5">ADP-ribose pyrophosphatase YjhB (NUDIX family)</fullName>
    </submittedName>
</protein>
<dbReference type="InterPro" id="IPR020476">
    <property type="entry name" value="Nudix_hydrolase"/>
</dbReference>
<keyword evidence="2 3" id="KW-0378">Hydrolase</keyword>
<evidence type="ECO:0000256" key="1">
    <source>
        <dbReference type="ARBA" id="ARBA00001946"/>
    </source>
</evidence>
<dbReference type="PANTHER" id="PTHR43046">
    <property type="entry name" value="GDP-MANNOSE MANNOSYL HYDROLASE"/>
    <property type="match status" value="1"/>
</dbReference>
<feature type="domain" description="Nudix hydrolase" evidence="4">
    <location>
        <begin position="16"/>
        <end position="147"/>
    </location>
</feature>
<evidence type="ECO:0000313" key="6">
    <source>
        <dbReference type="Proteomes" id="UP000219546"/>
    </source>
</evidence>
<dbReference type="PROSITE" id="PS00893">
    <property type="entry name" value="NUDIX_BOX"/>
    <property type="match status" value="1"/>
</dbReference>